<dbReference type="EMBL" id="OJIN01000110">
    <property type="protein sequence ID" value="SPD73811.1"/>
    <property type="molecule type" value="Genomic_DNA"/>
</dbReference>
<dbReference type="AlphaFoldDB" id="A0A445MWT9"/>
<evidence type="ECO:0008006" key="2">
    <source>
        <dbReference type="Google" id="ProtNLM"/>
    </source>
</evidence>
<evidence type="ECO:0000313" key="1">
    <source>
        <dbReference type="EMBL" id="SPD73811.1"/>
    </source>
</evidence>
<organism evidence="1">
    <name type="scientific">uncultured Desulfobacterium sp</name>
    <dbReference type="NCBI Taxonomy" id="201089"/>
    <lineage>
        <taxon>Bacteria</taxon>
        <taxon>Pseudomonadati</taxon>
        <taxon>Thermodesulfobacteriota</taxon>
        <taxon>Desulfobacteria</taxon>
        <taxon>Desulfobacterales</taxon>
        <taxon>Desulfobacteriaceae</taxon>
        <taxon>Desulfobacterium</taxon>
        <taxon>environmental samples</taxon>
    </lineage>
</organism>
<accession>A0A445MWT9</accession>
<dbReference type="Pfam" id="PF07030">
    <property type="entry name" value="Phage_Mu_Gp36"/>
    <property type="match status" value="1"/>
</dbReference>
<dbReference type="InterPro" id="IPR009752">
    <property type="entry name" value="Phage_Mu_GpJ"/>
</dbReference>
<protein>
    <recommendedName>
        <fullName evidence="2">DUF1320 domain-containing protein</fullName>
    </recommendedName>
</protein>
<reference evidence="1" key="1">
    <citation type="submission" date="2018-01" db="EMBL/GenBank/DDBJ databases">
        <authorList>
            <person name="Regsiter A."/>
            <person name="William W."/>
        </authorList>
    </citation>
    <scope>NUCLEOTIDE SEQUENCE</scope>
    <source>
        <strain evidence="1">TRIP AH-1</strain>
    </source>
</reference>
<name>A0A445MWT9_9BACT</name>
<proteinExistence type="predicted"/>
<gene>
    <name evidence="1" type="ORF">PITCH_A1980014</name>
</gene>
<sequence>MAYAVKQDIIDRYGEDAFYSAFDWDGIDDVDDTVVDTALEGASDEIDGYLAGRYTLPLQTIPRILILQCVDIALYRGSGVSGASQTEEKKERYDDAIKYLLKVAEGKISLGIEKPSQGGSGGSAFSSNDRLFTRETMKGIL</sequence>